<keyword evidence="3" id="KW-1185">Reference proteome</keyword>
<organism evidence="2 3">
    <name type="scientific">Streptomyces incanus</name>
    <dbReference type="NCBI Taxonomy" id="887453"/>
    <lineage>
        <taxon>Bacteria</taxon>
        <taxon>Bacillati</taxon>
        <taxon>Actinomycetota</taxon>
        <taxon>Actinomycetes</taxon>
        <taxon>Kitasatosporales</taxon>
        <taxon>Streptomycetaceae</taxon>
        <taxon>Streptomyces</taxon>
    </lineage>
</organism>
<protein>
    <submittedName>
        <fullName evidence="2">DUF4913 domain-containing protein</fullName>
    </submittedName>
</protein>
<dbReference type="EMBL" id="JBHSPC010000019">
    <property type="protein sequence ID" value="MFC5670144.1"/>
    <property type="molecule type" value="Genomic_DNA"/>
</dbReference>
<reference evidence="3" key="1">
    <citation type="journal article" date="2019" name="Int. J. Syst. Evol. Microbiol.">
        <title>The Global Catalogue of Microorganisms (GCM) 10K type strain sequencing project: providing services to taxonomists for standard genome sequencing and annotation.</title>
        <authorList>
            <consortium name="The Broad Institute Genomics Platform"/>
            <consortium name="The Broad Institute Genome Sequencing Center for Infectious Disease"/>
            <person name="Wu L."/>
            <person name="Ma J."/>
        </authorList>
    </citation>
    <scope>NUCLEOTIDE SEQUENCE [LARGE SCALE GENOMIC DNA]</scope>
    <source>
        <strain evidence="3">JCM 13852</strain>
    </source>
</reference>
<evidence type="ECO:0000256" key="1">
    <source>
        <dbReference type="SAM" id="MobiDB-lite"/>
    </source>
</evidence>
<feature type="region of interest" description="Disordered" evidence="1">
    <location>
        <begin position="118"/>
        <end position="158"/>
    </location>
</feature>
<sequence length="158" mass="17358">MSADVAGTGQWTDAPAEQSPDDEPAPRLIIYLEGPEYAQTLRQLTLWTHHILLPVYGREVTSSAPWCPRWWEHPEAVTQLHALWLAWGDLTGPGSGMCGPANWHRDYLGPVMNSLRDPSGPFAGCKPGNHRPKETPPIDIVDPFAPPPPPPPPPPSRV</sequence>
<dbReference type="Pfam" id="PF16259">
    <property type="entry name" value="DUF4913"/>
    <property type="match status" value="1"/>
</dbReference>
<evidence type="ECO:0000313" key="2">
    <source>
        <dbReference type="EMBL" id="MFC5670144.1"/>
    </source>
</evidence>
<evidence type="ECO:0000313" key="3">
    <source>
        <dbReference type="Proteomes" id="UP001596183"/>
    </source>
</evidence>
<dbReference type="Proteomes" id="UP001596183">
    <property type="component" value="Unassembled WGS sequence"/>
</dbReference>
<name>A0ABW0XME1_9ACTN</name>
<proteinExistence type="predicted"/>
<gene>
    <name evidence="2" type="ORF">ACFP2V_08485</name>
</gene>
<dbReference type="InterPro" id="IPR032584">
    <property type="entry name" value="DUF4913"/>
</dbReference>
<feature type="region of interest" description="Disordered" evidence="1">
    <location>
        <begin position="1"/>
        <end position="24"/>
    </location>
</feature>
<feature type="compositionally biased region" description="Pro residues" evidence="1">
    <location>
        <begin position="144"/>
        <end position="158"/>
    </location>
</feature>
<dbReference type="RefSeq" id="WP_381207858.1">
    <property type="nucleotide sequence ID" value="NZ_JBHSPC010000019.1"/>
</dbReference>
<accession>A0ABW0XME1</accession>
<comment type="caution">
    <text evidence="2">The sequence shown here is derived from an EMBL/GenBank/DDBJ whole genome shotgun (WGS) entry which is preliminary data.</text>
</comment>